<name>A0A366HTL0_9BACT</name>
<evidence type="ECO:0000313" key="2">
    <source>
        <dbReference type="EMBL" id="RBP46263.1"/>
    </source>
</evidence>
<dbReference type="AlphaFoldDB" id="A0A366HTL0"/>
<evidence type="ECO:0000313" key="3">
    <source>
        <dbReference type="Proteomes" id="UP000253426"/>
    </source>
</evidence>
<accession>A0A366HTL0</accession>
<evidence type="ECO:0000259" key="1">
    <source>
        <dbReference type="Pfam" id="PF09413"/>
    </source>
</evidence>
<dbReference type="InterPro" id="IPR011322">
    <property type="entry name" value="N-reg_PII-like_a/b"/>
</dbReference>
<dbReference type="Proteomes" id="UP000253426">
    <property type="component" value="Unassembled WGS sequence"/>
</dbReference>
<dbReference type="InterPro" id="IPR018551">
    <property type="entry name" value="DUF2007"/>
</dbReference>
<dbReference type="Gene3D" id="3.30.70.790">
    <property type="entry name" value="UreE, C-terminal domain"/>
    <property type="match status" value="1"/>
</dbReference>
<keyword evidence="3" id="KW-1185">Reference proteome</keyword>
<feature type="domain" description="DUF2007" evidence="1">
    <location>
        <begin position="1"/>
        <end position="67"/>
    </location>
</feature>
<organism evidence="2 3">
    <name type="scientific">Roseimicrobium gellanilyticum</name>
    <dbReference type="NCBI Taxonomy" id="748857"/>
    <lineage>
        <taxon>Bacteria</taxon>
        <taxon>Pseudomonadati</taxon>
        <taxon>Verrucomicrobiota</taxon>
        <taxon>Verrucomicrobiia</taxon>
        <taxon>Verrucomicrobiales</taxon>
        <taxon>Verrucomicrobiaceae</taxon>
        <taxon>Roseimicrobium</taxon>
    </lineage>
</organism>
<gene>
    <name evidence="2" type="ORF">DES53_102650</name>
</gene>
<comment type="caution">
    <text evidence="2">The sequence shown here is derived from an EMBL/GenBank/DDBJ whole genome shotgun (WGS) entry which is preliminary data.</text>
</comment>
<reference evidence="2 3" key="1">
    <citation type="submission" date="2018-06" db="EMBL/GenBank/DDBJ databases">
        <title>Genomic Encyclopedia of Type Strains, Phase IV (KMG-IV): sequencing the most valuable type-strain genomes for metagenomic binning, comparative biology and taxonomic classification.</title>
        <authorList>
            <person name="Goeker M."/>
        </authorList>
    </citation>
    <scope>NUCLEOTIDE SEQUENCE [LARGE SCALE GENOMIC DNA]</scope>
    <source>
        <strain evidence="2 3">DSM 25532</strain>
    </source>
</reference>
<sequence length="111" mass="12597">MKELFRERDFTRVGLYRNMLETEGIPAVVLNENVETMTTMVPIPDFFPALCVVNDEDYERAVEVLEQNSVTDARLGQQQRVCPACQERSPGNFETCWSCGADLLPPGERLV</sequence>
<dbReference type="Pfam" id="PF09413">
    <property type="entry name" value="DUF2007"/>
    <property type="match status" value="1"/>
</dbReference>
<dbReference type="RefSeq" id="WP_170156955.1">
    <property type="nucleotide sequence ID" value="NZ_QNRR01000002.1"/>
</dbReference>
<proteinExistence type="predicted"/>
<dbReference type="EMBL" id="QNRR01000002">
    <property type="protein sequence ID" value="RBP46263.1"/>
    <property type="molecule type" value="Genomic_DNA"/>
</dbReference>
<dbReference type="SUPFAM" id="SSF54913">
    <property type="entry name" value="GlnB-like"/>
    <property type="match status" value="1"/>
</dbReference>
<protein>
    <submittedName>
        <fullName evidence="2">Putative signal transducing protein</fullName>
    </submittedName>
</protein>